<dbReference type="PRINTS" id="PR00883">
    <property type="entry name" value="NUCLEARHMG"/>
</dbReference>
<dbReference type="PANTHER" id="PTHR23105">
    <property type="entry name" value="RIBOSOMAL PROTEIN L7AE FAMILY MEMBER"/>
    <property type="match status" value="1"/>
</dbReference>
<reference evidence="8" key="1">
    <citation type="submission" date="2022-08" db="EMBL/GenBank/DDBJ databases">
        <title>Novel sulphate-reducing endosymbionts in the free-living metamonad Anaeramoeba.</title>
        <authorList>
            <person name="Jerlstrom-Hultqvist J."/>
            <person name="Cepicka I."/>
            <person name="Gallot-Lavallee L."/>
            <person name="Salas-Leiva D."/>
            <person name="Curtis B.A."/>
            <person name="Zahonova K."/>
            <person name="Pipaliya S."/>
            <person name="Dacks J."/>
            <person name="Roger A.J."/>
        </authorList>
    </citation>
    <scope>NUCLEOTIDE SEQUENCE</scope>
    <source>
        <strain evidence="8">Busselton2</strain>
    </source>
</reference>
<dbReference type="GO" id="GO:0000398">
    <property type="term" value="P:mRNA splicing, via spliceosome"/>
    <property type="evidence" value="ECO:0007669"/>
    <property type="project" value="UniProtKB-UniRule"/>
</dbReference>
<dbReference type="GO" id="GO:0031120">
    <property type="term" value="P:snRNA pseudouridine synthesis"/>
    <property type="evidence" value="ECO:0007669"/>
    <property type="project" value="UniProtKB-UniRule"/>
</dbReference>
<evidence type="ECO:0000256" key="2">
    <source>
        <dbReference type="ARBA" id="ARBA00007337"/>
    </source>
</evidence>
<dbReference type="Proteomes" id="UP001146793">
    <property type="component" value="Unassembled WGS sequence"/>
</dbReference>
<dbReference type="SUPFAM" id="SSF55315">
    <property type="entry name" value="L30e-like"/>
    <property type="match status" value="1"/>
</dbReference>
<dbReference type="InterPro" id="IPR004037">
    <property type="entry name" value="Ribosomal_eL8-like_CS"/>
</dbReference>
<dbReference type="GO" id="GO:0003723">
    <property type="term" value="F:RNA binding"/>
    <property type="evidence" value="ECO:0007669"/>
    <property type="project" value="UniProtKB-UniRule"/>
</dbReference>
<evidence type="ECO:0000256" key="1">
    <source>
        <dbReference type="ARBA" id="ARBA00004604"/>
    </source>
</evidence>
<comment type="caution">
    <text evidence="8">The sequence shown here is derived from an EMBL/GenBank/DDBJ whole genome shotgun (WGS) entry which is preliminary data.</text>
</comment>
<gene>
    <name evidence="8" type="ORF">M0812_21377</name>
</gene>
<keyword evidence="4 6" id="KW-0539">Nucleus</keyword>
<keyword evidence="5 6" id="KW-0687">Ribonucleoprotein</keyword>
<comment type="function">
    <text evidence="6">Common component of the spliceosome and rRNA processing machinery.</text>
</comment>
<evidence type="ECO:0000313" key="9">
    <source>
        <dbReference type="Proteomes" id="UP001146793"/>
    </source>
</evidence>
<keyword evidence="3 6" id="KW-0694">RNA-binding</keyword>
<evidence type="ECO:0000256" key="6">
    <source>
        <dbReference type="RuleBase" id="RU366039"/>
    </source>
</evidence>
<evidence type="ECO:0000256" key="4">
    <source>
        <dbReference type="ARBA" id="ARBA00023242"/>
    </source>
</evidence>
<comment type="subcellular location">
    <subcellularLocation>
        <location evidence="1 6">Nucleus</location>
        <location evidence="1 6">Nucleolus</location>
    </subcellularLocation>
</comment>
<dbReference type="InterPro" id="IPR004038">
    <property type="entry name" value="Ribosomal_eL8/eL30/eS12/Gad45"/>
</dbReference>
<dbReference type="GO" id="GO:0042254">
    <property type="term" value="P:ribosome biogenesis"/>
    <property type="evidence" value="ECO:0007669"/>
    <property type="project" value="InterPro"/>
</dbReference>
<dbReference type="Gene3D" id="3.30.1330.30">
    <property type="match status" value="1"/>
</dbReference>
<evidence type="ECO:0000256" key="3">
    <source>
        <dbReference type="ARBA" id="ARBA00022884"/>
    </source>
</evidence>
<comment type="function">
    <text evidence="6">Required for ribosome biogenesis. Part of a complex which catalyzes pseudouridylation of rRNA. This involves the isomerization of uridine such that the ribose is subsequently attached to C5, instead of the normal N1. Pseudouridine ('psi') residues may serve to stabilize the conformation of rRNAs.</text>
</comment>
<dbReference type="PRINTS" id="PR00881">
    <property type="entry name" value="L7ARS6FAMILY"/>
</dbReference>
<evidence type="ECO:0000259" key="7">
    <source>
        <dbReference type="Pfam" id="PF01248"/>
    </source>
</evidence>
<dbReference type="InterPro" id="IPR050257">
    <property type="entry name" value="eL8/uL1-like"/>
</dbReference>
<proteinExistence type="inferred from homology"/>
<feature type="domain" description="Ribosomal protein eL8/eL30/eS12/Gadd45" evidence="7">
    <location>
        <begin position="30"/>
        <end position="118"/>
    </location>
</feature>
<dbReference type="InterPro" id="IPR018492">
    <property type="entry name" value="Ribosomal_eL8/Nhp2"/>
</dbReference>
<evidence type="ECO:0000313" key="8">
    <source>
        <dbReference type="EMBL" id="KAJ3432441.1"/>
    </source>
</evidence>
<dbReference type="InterPro" id="IPR029064">
    <property type="entry name" value="Ribosomal_eL30-like_sf"/>
</dbReference>
<dbReference type="Pfam" id="PF01248">
    <property type="entry name" value="Ribosomal_L7Ae"/>
    <property type="match status" value="1"/>
</dbReference>
<dbReference type="GO" id="GO:0031429">
    <property type="term" value="C:box H/ACA snoRNP complex"/>
    <property type="evidence" value="ECO:0007669"/>
    <property type="project" value="UniProtKB-UniRule"/>
</dbReference>
<name>A0AAV7YUG3_9EUKA</name>
<accession>A0AAV7YUG3</accession>
<dbReference type="InterPro" id="IPR002415">
    <property type="entry name" value="H/ACA_rnp_Nhp2-like"/>
</dbReference>
<dbReference type="PROSITE" id="PS01082">
    <property type="entry name" value="RIBOSOMAL_L7AE"/>
    <property type="match status" value="1"/>
</dbReference>
<dbReference type="EMBL" id="JANTQA010000047">
    <property type="protein sequence ID" value="KAJ3432441.1"/>
    <property type="molecule type" value="Genomic_DNA"/>
</dbReference>
<organism evidence="8 9">
    <name type="scientific">Anaeramoeba flamelloides</name>
    <dbReference type="NCBI Taxonomy" id="1746091"/>
    <lineage>
        <taxon>Eukaryota</taxon>
        <taxon>Metamonada</taxon>
        <taxon>Anaeramoebidae</taxon>
        <taxon>Anaeramoeba</taxon>
    </lineage>
</organism>
<evidence type="ECO:0000256" key="5">
    <source>
        <dbReference type="ARBA" id="ARBA00023274"/>
    </source>
</evidence>
<sequence length="144" mass="16274">MTTNTEEKVPERILVPFAEPLAGKKLTKRVLKIVRKAQESKHLFRGVKEVQKALRKKNTGLCLIAADVSPMDVISHLPVTCENFSVPYLFIPSKTELGTAAKTRRSTCCVLISPKDDPKYFKHYEKCLNETIALQKPSDNDIEF</sequence>
<protein>
    <recommendedName>
        <fullName evidence="6">H/ACA ribonucleoprotein complex subunit 2</fullName>
    </recommendedName>
    <alternativeName>
        <fullName evidence="6">Nucleolar protein family A member 2</fullName>
    </alternativeName>
</protein>
<comment type="similarity">
    <text evidence="2 6">Belongs to the eukaryotic ribosomal protein eL8 family.</text>
</comment>
<dbReference type="AlphaFoldDB" id="A0AAV7YUG3"/>